<name>A0A9N7YM77_PLEPL</name>
<accession>A0A9N7YM77</accession>
<gene>
    <name evidence="1" type="ORF">PLEPLA_LOCUS24852</name>
</gene>
<organism evidence="1 2">
    <name type="scientific">Pleuronectes platessa</name>
    <name type="common">European plaice</name>
    <dbReference type="NCBI Taxonomy" id="8262"/>
    <lineage>
        <taxon>Eukaryota</taxon>
        <taxon>Metazoa</taxon>
        <taxon>Chordata</taxon>
        <taxon>Craniata</taxon>
        <taxon>Vertebrata</taxon>
        <taxon>Euteleostomi</taxon>
        <taxon>Actinopterygii</taxon>
        <taxon>Neopterygii</taxon>
        <taxon>Teleostei</taxon>
        <taxon>Neoteleostei</taxon>
        <taxon>Acanthomorphata</taxon>
        <taxon>Carangaria</taxon>
        <taxon>Pleuronectiformes</taxon>
        <taxon>Pleuronectoidei</taxon>
        <taxon>Pleuronectidae</taxon>
        <taxon>Pleuronectes</taxon>
    </lineage>
</organism>
<dbReference type="AlphaFoldDB" id="A0A9N7YM77"/>
<evidence type="ECO:0000313" key="2">
    <source>
        <dbReference type="Proteomes" id="UP001153269"/>
    </source>
</evidence>
<keyword evidence="2" id="KW-1185">Reference proteome</keyword>
<comment type="caution">
    <text evidence="1">The sequence shown here is derived from an EMBL/GenBank/DDBJ whole genome shotgun (WGS) entry which is preliminary data.</text>
</comment>
<evidence type="ECO:0000313" key="1">
    <source>
        <dbReference type="EMBL" id="CAB1436819.1"/>
    </source>
</evidence>
<proteinExistence type="predicted"/>
<reference evidence="1" key="1">
    <citation type="submission" date="2020-03" db="EMBL/GenBank/DDBJ databases">
        <authorList>
            <person name="Weist P."/>
        </authorList>
    </citation>
    <scope>NUCLEOTIDE SEQUENCE</scope>
</reference>
<dbReference type="Proteomes" id="UP001153269">
    <property type="component" value="Unassembled WGS sequence"/>
</dbReference>
<sequence length="172" mass="18816">MTSDPHACCVRTLVYNLSCNIAMHCAAFRSLRSRHLSSPEHPTSRLPGKGVVIAFATEDAWAVSALTPRTLPLRCLSGMPLDIFLSGEPIGTKEIMCLCVWLRRFRVLPGTTLRVRTAKVFNMGEERRRSAFHRASTSGASPGLEDDGEPLLSLVILARCLAGNQLSGPLRE</sequence>
<dbReference type="EMBL" id="CADEAL010001946">
    <property type="protein sequence ID" value="CAB1436819.1"/>
    <property type="molecule type" value="Genomic_DNA"/>
</dbReference>
<protein>
    <submittedName>
        <fullName evidence="1">Uncharacterized protein</fullName>
    </submittedName>
</protein>